<dbReference type="GO" id="GO:0046872">
    <property type="term" value="F:metal ion binding"/>
    <property type="evidence" value="ECO:0007669"/>
    <property type="project" value="UniProtKB-KW"/>
</dbReference>
<keyword evidence="3" id="KW-0805">Transcription regulation</keyword>
<evidence type="ECO:0000256" key="4">
    <source>
        <dbReference type="ARBA" id="ARBA00023125"/>
    </source>
</evidence>
<evidence type="ECO:0000256" key="5">
    <source>
        <dbReference type="ARBA" id="ARBA00023163"/>
    </source>
</evidence>
<accession>A0A084B797</accession>
<keyword evidence="5" id="KW-0804">Transcription</keyword>
<dbReference type="InterPro" id="IPR052360">
    <property type="entry name" value="Transcr_Regulatory_Proteins"/>
</dbReference>
<keyword evidence="7" id="KW-0175">Coiled coil</keyword>
<proteinExistence type="predicted"/>
<evidence type="ECO:0000313" key="8">
    <source>
        <dbReference type="EMBL" id="KEY73426.1"/>
    </source>
</evidence>
<evidence type="ECO:0000256" key="7">
    <source>
        <dbReference type="SAM" id="Coils"/>
    </source>
</evidence>
<keyword evidence="4" id="KW-0238">DNA-binding</keyword>
<keyword evidence="1" id="KW-0479">Metal-binding</keyword>
<dbReference type="EMBL" id="KL647843">
    <property type="protein sequence ID" value="KEY73426.1"/>
    <property type="molecule type" value="Genomic_DNA"/>
</dbReference>
<evidence type="ECO:0000256" key="3">
    <source>
        <dbReference type="ARBA" id="ARBA00023015"/>
    </source>
</evidence>
<dbReference type="HOGENOM" id="CLU_011409_3_0_1"/>
<dbReference type="OrthoDB" id="3145928at2759"/>
<evidence type="ECO:0000256" key="2">
    <source>
        <dbReference type="ARBA" id="ARBA00022833"/>
    </source>
</evidence>
<feature type="coiled-coil region" evidence="7">
    <location>
        <begin position="404"/>
        <end position="431"/>
    </location>
</feature>
<name>A0A084B797_STACB</name>
<dbReference type="Proteomes" id="UP000028045">
    <property type="component" value="Unassembled WGS sequence"/>
</dbReference>
<evidence type="ECO:0000256" key="1">
    <source>
        <dbReference type="ARBA" id="ARBA00022723"/>
    </source>
</evidence>
<dbReference type="AlphaFoldDB" id="A0A084B797"/>
<gene>
    <name evidence="8" type="ORF">S7711_06845</name>
</gene>
<organism evidence="8 9">
    <name type="scientific">Stachybotrys chartarum (strain CBS 109288 / IBT 7711)</name>
    <name type="common">Toxic black mold</name>
    <name type="synonym">Stilbospora chartarum</name>
    <dbReference type="NCBI Taxonomy" id="1280523"/>
    <lineage>
        <taxon>Eukaryota</taxon>
        <taxon>Fungi</taxon>
        <taxon>Dikarya</taxon>
        <taxon>Ascomycota</taxon>
        <taxon>Pezizomycotina</taxon>
        <taxon>Sordariomycetes</taxon>
        <taxon>Hypocreomycetidae</taxon>
        <taxon>Hypocreales</taxon>
        <taxon>Stachybotryaceae</taxon>
        <taxon>Stachybotrys</taxon>
    </lineage>
</organism>
<reference evidence="8 9" key="1">
    <citation type="journal article" date="2014" name="BMC Genomics">
        <title>Comparative genome sequencing reveals chemotype-specific gene clusters in the toxigenic black mold Stachybotrys.</title>
        <authorList>
            <person name="Semeiks J."/>
            <person name="Borek D."/>
            <person name="Otwinowski Z."/>
            <person name="Grishin N.V."/>
        </authorList>
    </citation>
    <scope>NUCLEOTIDE SEQUENCE [LARGE SCALE GENOMIC DNA]</scope>
    <source>
        <strain evidence="9">CBS 109288 / IBT 7711</strain>
    </source>
</reference>
<evidence type="ECO:0008006" key="10">
    <source>
        <dbReference type="Google" id="ProtNLM"/>
    </source>
</evidence>
<keyword evidence="9" id="KW-1185">Reference proteome</keyword>
<dbReference type="GO" id="GO:0003677">
    <property type="term" value="F:DNA binding"/>
    <property type="evidence" value="ECO:0007669"/>
    <property type="project" value="UniProtKB-KW"/>
</dbReference>
<dbReference type="PANTHER" id="PTHR36206">
    <property type="entry name" value="ASPERCRYPTIN BIOSYNTHESIS CLUSTER-SPECIFIC TRANSCRIPTION REGULATOR ATNN-RELATED"/>
    <property type="match status" value="1"/>
</dbReference>
<dbReference type="PANTHER" id="PTHR36206:SF16">
    <property type="entry name" value="TRANSCRIPTION FACTOR DOMAIN-CONTAINING PROTEIN-RELATED"/>
    <property type="match status" value="1"/>
</dbReference>
<evidence type="ECO:0000313" key="9">
    <source>
        <dbReference type="Proteomes" id="UP000028045"/>
    </source>
</evidence>
<protein>
    <recommendedName>
        <fullName evidence="10">C6 zinc finger domain protein</fullName>
    </recommendedName>
</protein>
<evidence type="ECO:0000256" key="6">
    <source>
        <dbReference type="ARBA" id="ARBA00023242"/>
    </source>
</evidence>
<sequence>MSTYLRRRTLSQYNADVVFMGKSAEEKRTFQFFCQCPTLKIAGVSKSDFWDHLLIQASTAERSIFHAVVAVGCAYRRHIMRSGNSGLAGRTALQVSSMIQDECLTFQQYNKAIRHLSRLIDQKDIVSCRLTAITCILFVCLEMLQGQLQSMDIHYRFGLSRLADMQKTQKGPIDEPLAQAYSRLTMHFDLIGQDSWCPNKTNPRNIVNVEIPPQFNTVKSARLILDELLTDIIALRKEAEQLDFDRSPPTSSIVHRQAMLRRHLLAWGNASKLSMKTTFAQISINEQLEVRILRAYHTMGGIILETGLSPKREIAFNAFTSEFASIISQSEDVLRLAGCLDPQPLQPQICGLDPAFSIECGGLPLMYYTSLKCRSPQLRRKAISLLSRTKHTEGLWTGPVLSQIATEIMQLEEEECDLKVLEQTTERTEKADERFDKIDTLLYLERIVPNHRRFYHIQVDLPVADVENIVVLTCTRPKQGGLLGCETVYRRMHLREGVAIPAP</sequence>
<keyword evidence="2" id="KW-0862">Zinc</keyword>
<keyword evidence="6" id="KW-0539">Nucleus</keyword>